<evidence type="ECO:0000256" key="2">
    <source>
        <dbReference type="ARBA" id="ARBA00008661"/>
    </source>
</evidence>
<sequence>MRKKQTIFVALILLSLLIWVYKSSNKQYENIIIAITGNNHYIRNVVIKPNVSCHLNRLFVILVTSYVGHVELRSAHRRAMSAERLKSMNATRIFLLAKIPKKEKYITQEAINNESDIFGDLLQGDFTEDYRNLTHKHLMGLQWASTFCNTSFILKVDDDIVFNLNQTYNFITKIKDEKNLLIGYMLNNTLPRRSKQNKWYVTQEEYSGNIYPPYLSGWYYIMSSNIASLITREAPYHYQFWIDDIFVTGILSEFLGITLRHLPKDYWLEYYELLECCLKDMVMKSIQCEHVVGPNGGRNELIVEFNNALEKCKRKNCTIRSEHQSLKKVCINFRERTIFGDGKAVIQKVKL</sequence>
<feature type="chain" id="PRO_5042594600" description="Hexosyltransferase" evidence="11">
    <location>
        <begin position="23"/>
        <end position="351"/>
    </location>
</feature>
<dbReference type="KEGG" id="pxu:106120089"/>
<evidence type="ECO:0000313" key="12">
    <source>
        <dbReference type="RefSeq" id="XP_013170723.1"/>
    </source>
</evidence>
<keyword evidence="6" id="KW-0735">Signal-anchor</keyword>
<reference evidence="12" key="1">
    <citation type="submission" date="2025-08" db="UniProtKB">
        <authorList>
            <consortium name="RefSeq"/>
        </authorList>
    </citation>
    <scope>IDENTIFICATION</scope>
</reference>
<accession>A0AAJ6ZE43</accession>
<evidence type="ECO:0000256" key="6">
    <source>
        <dbReference type="ARBA" id="ARBA00022968"/>
    </source>
</evidence>
<keyword evidence="3 10" id="KW-0328">Glycosyltransferase</keyword>
<dbReference type="Gene3D" id="3.90.550.50">
    <property type="match status" value="1"/>
</dbReference>
<keyword evidence="7" id="KW-1133">Transmembrane helix</keyword>
<name>A0AAJ6ZE43_PAPXU</name>
<evidence type="ECO:0000256" key="11">
    <source>
        <dbReference type="SAM" id="SignalP"/>
    </source>
</evidence>
<comment type="subcellular location">
    <subcellularLocation>
        <location evidence="1 10">Golgi apparatus membrane</location>
        <topology evidence="1 10">Single-pass type II membrane protein</topology>
    </subcellularLocation>
</comment>
<keyword evidence="11" id="KW-0732">Signal</keyword>
<dbReference type="PANTHER" id="PTHR11214:SF235">
    <property type="entry name" value="HEXOSYLTRANSFERASE"/>
    <property type="match status" value="1"/>
</dbReference>
<proteinExistence type="inferred from homology"/>
<gene>
    <name evidence="12" type="primary">LOC106120089</name>
</gene>
<evidence type="ECO:0000256" key="7">
    <source>
        <dbReference type="ARBA" id="ARBA00022989"/>
    </source>
</evidence>
<dbReference type="GO" id="GO:0016758">
    <property type="term" value="F:hexosyltransferase activity"/>
    <property type="evidence" value="ECO:0007669"/>
    <property type="project" value="InterPro"/>
</dbReference>
<dbReference type="EC" id="2.4.1.-" evidence="10"/>
<keyword evidence="5" id="KW-0812">Transmembrane</keyword>
<dbReference type="GeneID" id="106120089"/>
<comment type="similarity">
    <text evidence="2 10">Belongs to the glycosyltransferase 31 family.</text>
</comment>
<dbReference type="Pfam" id="PF01762">
    <property type="entry name" value="Galactosyl_T"/>
    <property type="match status" value="1"/>
</dbReference>
<evidence type="ECO:0000256" key="1">
    <source>
        <dbReference type="ARBA" id="ARBA00004323"/>
    </source>
</evidence>
<protein>
    <recommendedName>
        <fullName evidence="10">Hexosyltransferase</fullName>
        <ecNumber evidence="10">2.4.1.-</ecNumber>
    </recommendedName>
</protein>
<dbReference type="Proteomes" id="UP000694872">
    <property type="component" value="Unplaced"/>
</dbReference>
<evidence type="ECO:0000256" key="8">
    <source>
        <dbReference type="ARBA" id="ARBA00023034"/>
    </source>
</evidence>
<dbReference type="PANTHER" id="PTHR11214">
    <property type="entry name" value="BETA-1,3-N-ACETYLGLUCOSAMINYLTRANSFERASE"/>
    <property type="match status" value="1"/>
</dbReference>
<evidence type="ECO:0000256" key="10">
    <source>
        <dbReference type="RuleBase" id="RU363063"/>
    </source>
</evidence>
<dbReference type="RefSeq" id="XP_013170723.1">
    <property type="nucleotide sequence ID" value="XM_013315269.1"/>
</dbReference>
<dbReference type="GO" id="GO:0006493">
    <property type="term" value="P:protein O-linked glycosylation"/>
    <property type="evidence" value="ECO:0007669"/>
    <property type="project" value="TreeGrafter"/>
</dbReference>
<organism evidence="12">
    <name type="scientific">Papilio xuthus</name>
    <name type="common">Asian swallowtail butterfly</name>
    <dbReference type="NCBI Taxonomy" id="66420"/>
    <lineage>
        <taxon>Eukaryota</taxon>
        <taxon>Metazoa</taxon>
        <taxon>Ecdysozoa</taxon>
        <taxon>Arthropoda</taxon>
        <taxon>Hexapoda</taxon>
        <taxon>Insecta</taxon>
        <taxon>Pterygota</taxon>
        <taxon>Neoptera</taxon>
        <taxon>Endopterygota</taxon>
        <taxon>Lepidoptera</taxon>
        <taxon>Glossata</taxon>
        <taxon>Ditrysia</taxon>
        <taxon>Papilionoidea</taxon>
        <taxon>Papilionidae</taxon>
        <taxon>Papilioninae</taxon>
        <taxon>Papilio</taxon>
    </lineage>
</organism>
<dbReference type="InterPro" id="IPR002659">
    <property type="entry name" value="Glyco_trans_31"/>
</dbReference>
<keyword evidence="9" id="KW-0472">Membrane</keyword>
<dbReference type="AlphaFoldDB" id="A0AAJ6ZE43"/>
<evidence type="ECO:0000256" key="4">
    <source>
        <dbReference type="ARBA" id="ARBA00022679"/>
    </source>
</evidence>
<dbReference type="GO" id="GO:0000139">
    <property type="term" value="C:Golgi membrane"/>
    <property type="evidence" value="ECO:0007669"/>
    <property type="project" value="UniProtKB-SubCell"/>
</dbReference>
<evidence type="ECO:0000256" key="3">
    <source>
        <dbReference type="ARBA" id="ARBA00022676"/>
    </source>
</evidence>
<keyword evidence="4" id="KW-0808">Transferase</keyword>
<feature type="signal peptide" evidence="11">
    <location>
        <begin position="1"/>
        <end position="22"/>
    </location>
</feature>
<evidence type="ECO:0000256" key="9">
    <source>
        <dbReference type="ARBA" id="ARBA00023136"/>
    </source>
</evidence>
<keyword evidence="8 10" id="KW-0333">Golgi apparatus</keyword>
<evidence type="ECO:0000256" key="5">
    <source>
        <dbReference type="ARBA" id="ARBA00022692"/>
    </source>
</evidence>